<dbReference type="InterPro" id="IPR001314">
    <property type="entry name" value="Peptidase_S1A"/>
</dbReference>
<keyword evidence="1" id="KW-1015">Disulfide bond</keyword>
<feature type="chain" id="PRO_5026152538" evidence="3">
    <location>
        <begin position="33"/>
        <end position="314"/>
    </location>
</feature>
<feature type="signal peptide" evidence="3">
    <location>
        <begin position="1"/>
        <end position="32"/>
    </location>
</feature>
<dbReference type="InterPro" id="IPR051487">
    <property type="entry name" value="Ser/Thr_Proteases_Immune/Dev"/>
</dbReference>
<dbReference type="GO" id="GO:0004252">
    <property type="term" value="F:serine-type endopeptidase activity"/>
    <property type="evidence" value="ECO:0007669"/>
    <property type="project" value="InterPro"/>
</dbReference>
<evidence type="ECO:0000256" key="2">
    <source>
        <dbReference type="ARBA" id="ARBA00024195"/>
    </source>
</evidence>
<evidence type="ECO:0000256" key="3">
    <source>
        <dbReference type="SAM" id="SignalP"/>
    </source>
</evidence>
<dbReference type="VEuPathDB" id="VectorBase:LOC119164446"/>
<evidence type="ECO:0000313" key="5">
    <source>
        <dbReference type="EMBL" id="NIE46672.1"/>
    </source>
</evidence>
<dbReference type="EMBL" id="GIKN01004399">
    <property type="protein sequence ID" value="NIE46672.1"/>
    <property type="molecule type" value="Transcribed_RNA"/>
</dbReference>
<dbReference type="PRINTS" id="PR00722">
    <property type="entry name" value="CHYMOTRYPSIN"/>
</dbReference>
<protein>
    <submittedName>
        <fullName evidence="5">Putative trypsin-like serine protease</fullName>
    </submittedName>
</protein>
<dbReference type="PROSITE" id="PS00134">
    <property type="entry name" value="TRYPSIN_HIS"/>
    <property type="match status" value="1"/>
</dbReference>
<proteinExistence type="inferred from homology"/>
<organism evidence="5">
    <name type="scientific">Rhipicephalus microplus</name>
    <name type="common">Cattle tick</name>
    <name type="synonym">Boophilus microplus</name>
    <dbReference type="NCBI Taxonomy" id="6941"/>
    <lineage>
        <taxon>Eukaryota</taxon>
        <taxon>Metazoa</taxon>
        <taxon>Ecdysozoa</taxon>
        <taxon>Arthropoda</taxon>
        <taxon>Chelicerata</taxon>
        <taxon>Arachnida</taxon>
        <taxon>Acari</taxon>
        <taxon>Parasitiformes</taxon>
        <taxon>Ixodida</taxon>
        <taxon>Ixodoidea</taxon>
        <taxon>Ixodidae</taxon>
        <taxon>Rhipicephalinae</taxon>
        <taxon>Rhipicephalus</taxon>
        <taxon>Boophilus</taxon>
    </lineage>
</organism>
<comment type="similarity">
    <text evidence="2">Belongs to the peptidase S1 family. CLIP subfamily.</text>
</comment>
<dbReference type="Gene3D" id="2.40.10.10">
    <property type="entry name" value="Trypsin-like serine proteases"/>
    <property type="match status" value="1"/>
</dbReference>
<dbReference type="Pfam" id="PF00089">
    <property type="entry name" value="Trypsin"/>
    <property type="match status" value="1"/>
</dbReference>
<dbReference type="InterPro" id="IPR018114">
    <property type="entry name" value="TRYPSIN_HIS"/>
</dbReference>
<reference evidence="5" key="1">
    <citation type="submission" date="2020-03" db="EMBL/GenBank/DDBJ databases">
        <title>A transcriptome and proteome of the tick Rhipicephalus microplus shaped by the genetic composition of its hosts and developmental stage.</title>
        <authorList>
            <person name="Garcia G.R."/>
            <person name="Ribeiro J.M.C."/>
            <person name="Maruyama S.R."/>
            <person name="Gardinasse L.G."/>
            <person name="Nelson K."/>
            <person name="Ferreira B.R."/>
            <person name="Andrade T.G."/>
            <person name="Santos I.K.F.M."/>
        </authorList>
    </citation>
    <scope>NUCLEOTIDE SEQUENCE</scope>
    <source>
        <strain evidence="5">NSGR</strain>
        <tissue evidence="5">Salivary glands</tissue>
    </source>
</reference>
<accession>A0A6G5A6P1</accession>
<feature type="domain" description="Peptidase S1" evidence="4">
    <location>
        <begin position="53"/>
        <end position="291"/>
    </location>
</feature>
<dbReference type="PANTHER" id="PTHR24256">
    <property type="entry name" value="TRYPTASE-RELATED"/>
    <property type="match status" value="1"/>
</dbReference>
<dbReference type="InterPro" id="IPR043504">
    <property type="entry name" value="Peptidase_S1_PA_chymotrypsin"/>
</dbReference>
<dbReference type="FunFam" id="2.40.10.10:FF:000068">
    <property type="entry name" value="transmembrane protease serine 2"/>
    <property type="match status" value="1"/>
</dbReference>
<dbReference type="GO" id="GO:0006508">
    <property type="term" value="P:proteolysis"/>
    <property type="evidence" value="ECO:0007669"/>
    <property type="project" value="UniProtKB-KW"/>
</dbReference>
<name>A0A6G5A6P1_RHIMP</name>
<evidence type="ECO:0000259" key="4">
    <source>
        <dbReference type="PROSITE" id="PS50240"/>
    </source>
</evidence>
<dbReference type="InterPro" id="IPR001254">
    <property type="entry name" value="Trypsin_dom"/>
</dbReference>
<dbReference type="PROSITE" id="PS50240">
    <property type="entry name" value="TRYPSIN_DOM"/>
    <property type="match status" value="1"/>
</dbReference>
<dbReference type="SMART" id="SM00020">
    <property type="entry name" value="Tryp_SPc"/>
    <property type="match status" value="1"/>
</dbReference>
<keyword evidence="3" id="KW-0732">Signal</keyword>
<sequence length="314" mass="34902">MASLCGDKVTHTHLRLRMIPLGIFAVALSVSANQLDPQFNQIGCGKLESTGRVYKGEPISRKRIPWIVQLKTQYKSGYRSYCSGSIITRNVILTASHCLTHKGAFPEKVFVFPNNTANLHGIAVTADKMQLHRRFVKNAELVYDVALLKLSQDIRFTTIMKPVCLPTSDIDVDGETLQVAGWGVTESGHSSEVLRHGRVKGMDDDECDIWLLQLKNPVTQRLMKPGPVICVKGLSAVTCKGDSGGPLTLENDHGRSTQVGIHSYGTHCSFKHPTIFTRVAFHMQWIKEQLGQPRKWRRLESDPGLHAIAPAKRT</sequence>
<evidence type="ECO:0000256" key="1">
    <source>
        <dbReference type="ARBA" id="ARBA00023157"/>
    </source>
</evidence>
<dbReference type="AlphaFoldDB" id="A0A6G5A6P1"/>
<dbReference type="SUPFAM" id="SSF50494">
    <property type="entry name" value="Trypsin-like serine proteases"/>
    <property type="match status" value="1"/>
</dbReference>
<dbReference type="OrthoDB" id="5597713at2759"/>
<dbReference type="CDD" id="cd00190">
    <property type="entry name" value="Tryp_SPc"/>
    <property type="match status" value="1"/>
</dbReference>
<dbReference type="InterPro" id="IPR009003">
    <property type="entry name" value="Peptidase_S1_PA"/>
</dbReference>
<keyword evidence="5" id="KW-0645">Protease</keyword>
<keyword evidence="5" id="KW-0378">Hydrolase</keyword>